<dbReference type="KEGG" id="nvn:NVIE_0733"/>
<dbReference type="RefSeq" id="WP_144239462.1">
    <property type="nucleotide sequence ID" value="NZ_CP007536.1"/>
</dbReference>
<dbReference type="STRING" id="926571.NVIE_0733"/>
<dbReference type="Proteomes" id="UP000027093">
    <property type="component" value="Chromosome"/>
</dbReference>
<keyword evidence="2" id="KW-1185">Reference proteome</keyword>
<evidence type="ECO:0000313" key="2">
    <source>
        <dbReference type="Proteomes" id="UP000027093"/>
    </source>
</evidence>
<dbReference type="GeneID" id="74945984"/>
<dbReference type="OrthoDB" id="376038at2157"/>
<evidence type="ECO:0000313" key="1">
    <source>
        <dbReference type="EMBL" id="AIC14929.1"/>
    </source>
</evidence>
<accession>A0A060HE57</accession>
<dbReference type="AlphaFoldDB" id="A0A060HE57"/>
<gene>
    <name evidence="1" type="ORF">NVIE_0733</name>
</gene>
<dbReference type="HOGENOM" id="CLU_2875217_0_0_2"/>
<dbReference type="EMBL" id="CP007536">
    <property type="protein sequence ID" value="AIC14929.1"/>
    <property type="molecule type" value="Genomic_DNA"/>
</dbReference>
<proteinExistence type="predicted"/>
<protein>
    <submittedName>
        <fullName evidence="1">Uncharacterized protein</fullName>
    </submittedName>
</protein>
<organism evidence="1 2">
    <name type="scientific">Nitrososphaera viennensis EN76</name>
    <dbReference type="NCBI Taxonomy" id="926571"/>
    <lineage>
        <taxon>Archaea</taxon>
        <taxon>Nitrososphaerota</taxon>
        <taxon>Nitrososphaeria</taxon>
        <taxon>Nitrososphaerales</taxon>
        <taxon>Nitrososphaeraceae</taxon>
        <taxon>Nitrososphaera</taxon>
    </lineage>
</organism>
<name>A0A060HE57_9ARCH</name>
<sequence length="63" mass="7188">MNRLVVPCGCELNWGKEEGEVILCETHELQYEKWHGSVENFIKTITTPRFKLVSHVDGGVVQC</sequence>
<reference evidence="1 2" key="1">
    <citation type="journal article" date="2014" name="Int. J. Syst. Evol. Microbiol.">
        <title>Nitrososphaera viennensis gen. nov., sp. nov., an aerobic and mesophilic, ammonia-oxidizing archaeon from soil and a member of the archaeal phylum Thaumarchaeota.</title>
        <authorList>
            <person name="Stieglmeier M."/>
            <person name="Klingl A."/>
            <person name="Alves R.J."/>
            <person name="Rittmann S.K."/>
            <person name="Melcher M."/>
            <person name="Leisch N."/>
            <person name="Schleper C."/>
        </authorList>
    </citation>
    <scope>NUCLEOTIDE SEQUENCE [LARGE SCALE GENOMIC DNA]</scope>
    <source>
        <strain evidence="1">EN76</strain>
    </source>
</reference>